<dbReference type="SUPFAM" id="SSF82199">
    <property type="entry name" value="SET domain"/>
    <property type="match status" value="1"/>
</dbReference>
<keyword evidence="2" id="KW-0808">Transferase</keyword>
<evidence type="ECO:0000256" key="5">
    <source>
        <dbReference type="ARBA" id="ARBA00023163"/>
    </source>
</evidence>
<evidence type="ECO:0000259" key="8">
    <source>
        <dbReference type="PROSITE" id="PS50280"/>
    </source>
</evidence>
<dbReference type="PROSITE" id="PS51633">
    <property type="entry name" value="CXC"/>
    <property type="match status" value="1"/>
</dbReference>
<proteinExistence type="predicted"/>
<protein>
    <recommendedName>
        <fullName evidence="12">[Histone H3]-lysine(27) N-trimethyltransferase</fullName>
    </recommendedName>
</protein>
<dbReference type="Proteomes" id="UP001365128">
    <property type="component" value="Unassembled WGS sequence"/>
</dbReference>
<feature type="region of interest" description="Disordered" evidence="7">
    <location>
        <begin position="629"/>
        <end position="648"/>
    </location>
</feature>
<feature type="region of interest" description="Disordered" evidence="7">
    <location>
        <begin position="40"/>
        <end position="84"/>
    </location>
</feature>
<feature type="region of interest" description="Disordered" evidence="7">
    <location>
        <begin position="656"/>
        <end position="678"/>
    </location>
</feature>
<name>A0ABR1MET7_9PEZI</name>
<keyword evidence="4" id="KW-0805">Transcription regulation</keyword>
<keyword evidence="5" id="KW-0804">Transcription</keyword>
<evidence type="ECO:0008006" key="12">
    <source>
        <dbReference type="Google" id="ProtNLM"/>
    </source>
</evidence>
<dbReference type="InterPro" id="IPR026489">
    <property type="entry name" value="CXC_dom"/>
</dbReference>
<dbReference type="InterPro" id="IPR041355">
    <property type="entry name" value="Pre-SET_CXC"/>
</dbReference>
<evidence type="ECO:0000313" key="11">
    <source>
        <dbReference type="Proteomes" id="UP001365128"/>
    </source>
</evidence>
<evidence type="ECO:0000256" key="7">
    <source>
        <dbReference type="SAM" id="MobiDB-lite"/>
    </source>
</evidence>
<feature type="compositionally biased region" description="Acidic residues" evidence="7">
    <location>
        <begin position="665"/>
        <end position="678"/>
    </location>
</feature>
<reference evidence="10 11" key="1">
    <citation type="submission" date="2024-04" db="EMBL/GenBank/DDBJ databases">
        <title>Phyllosticta paracitricarpa is synonymous to the EU quarantine fungus P. citricarpa based on phylogenomic analyses.</title>
        <authorList>
            <consortium name="Lawrence Berkeley National Laboratory"/>
            <person name="Van Ingen-Buijs V.A."/>
            <person name="Van Westerhoven A.C."/>
            <person name="Haridas S."/>
            <person name="Skiadas P."/>
            <person name="Martin F."/>
            <person name="Groenewald J.Z."/>
            <person name="Crous P.W."/>
            <person name="Seidl M.F."/>
        </authorList>
    </citation>
    <scope>NUCLEOTIDE SEQUENCE [LARGE SCALE GENOMIC DNA]</scope>
    <source>
        <strain evidence="10 11">CBS 122670</strain>
    </source>
</reference>
<feature type="domain" description="CXC" evidence="9">
    <location>
        <begin position="364"/>
        <end position="475"/>
    </location>
</feature>
<evidence type="ECO:0000256" key="6">
    <source>
        <dbReference type="ARBA" id="ARBA00048568"/>
    </source>
</evidence>
<dbReference type="Pfam" id="PF00856">
    <property type="entry name" value="SET"/>
    <property type="match status" value="1"/>
</dbReference>
<keyword evidence="3" id="KW-0949">S-adenosyl-L-methionine</keyword>
<evidence type="ECO:0000259" key="9">
    <source>
        <dbReference type="PROSITE" id="PS51633"/>
    </source>
</evidence>
<keyword evidence="1" id="KW-0489">Methyltransferase</keyword>
<feature type="domain" description="SET" evidence="8">
    <location>
        <begin position="489"/>
        <end position="617"/>
    </location>
</feature>
<evidence type="ECO:0000256" key="2">
    <source>
        <dbReference type="ARBA" id="ARBA00022679"/>
    </source>
</evidence>
<evidence type="ECO:0000256" key="1">
    <source>
        <dbReference type="ARBA" id="ARBA00022603"/>
    </source>
</evidence>
<evidence type="ECO:0000256" key="3">
    <source>
        <dbReference type="ARBA" id="ARBA00022691"/>
    </source>
</evidence>
<evidence type="ECO:0000313" key="10">
    <source>
        <dbReference type="EMBL" id="KAK7547582.1"/>
    </source>
</evidence>
<organism evidence="10 11">
    <name type="scientific">Phyllosticta citricarpa</name>
    <dbReference type="NCBI Taxonomy" id="55181"/>
    <lineage>
        <taxon>Eukaryota</taxon>
        <taxon>Fungi</taxon>
        <taxon>Dikarya</taxon>
        <taxon>Ascomycota</taxon>
        <taxon>Pezizomycotina</taxon>
        <taxon>Dothideomycetes</taxon>
        <taxon>Dothideomycetes incertae sedis</taxon>
        <taxon>Botryosphaeriales</taxon>
        <taxon>Phyllostictaceae</taxon>
        <taxon>Phyllosticta</taxon>
    </lineage>
</organism>
<feature type="compositionally biased region" description="Polar residues" evidence="7">
    <location>
        <begin position="61"/>
        <end position="74"/>
    </location>
</feature>
<accession>A0ABR1MET7</accession>
<dbReference type="SMART" id="SM00317">
    <property type="entry name" value="SET"/>
    <property type="match status" value="1"/>
</dbReference>
<evidence type="ECO:0000256" key="4">
    <source>
        <dbReference type="ARBA" id="ARBA00023015"/>
    </source>
</evidence>
<dbReference type="PANTHER" id="PTHR45747:SF4">
    <property type="entry name" value="HISTONE-LYSINE N-METHYLTRANSFERASE E(Z)"/>
    <property type="match status" value="1"/>
</dbReference>
<keyword evidence="11" id="KW-1185">Reference proteome</keyword>
<dbReference type="Gene3D" id="2.170.270.10">
    <property type="entry name" value="SET domain"/>
    <property type="match status" value="1"/>
</dbReference>
<dbReference type="PANTHER" id="PTHR45747">
    <property type="entry name" value="HISTONE-LYSINE N-METHYLTRANSFERASE E(Z)"/>
    <property type="match status" value="1"/>
</dbReference>
<dbReference type="PROSITE" id="PS50280">
    <property type="entry name" value="SET"/>
    <property type="match status" value="1"/>
</dbReference>
<comment type="caution">
    <text evidence="10">The sequence shown here is derived from an EMBL/GenBank/DDBJ whole genome shotgun (WGS) entry which is preliminary data.</text>
</comment>
<dbReference type="EMBL" id="JBBPDW010000012">
    <property type="protein sequence ID" value="KAK7547582.1"/>
    <property type="molecule type" value="Genomic_DNA"/>
</dbReference>
<dbReference type="InterPro" id="IPR001214">
    <property type="entry name" value="SET_dom"/>
</dbReference>
<dbReference type="InterPro" id="IPR045318">
    <property type="entry name" value="EZH1/2-like"/>
</dbReference>
<gene>
    <name evidence="10" type="ORF">IWX46DRAFT_55596</name>
</gene>
<dbReference type="Pfam" id="PF18264">
    <property type="entry name" value="preSET_CXC"/>
    <property type="match status" value="1"/>
</dbReference>
<sequence length="678" mass="77294">MDSTAQLCNLSRMRPIVEEVQRKFHDDARYFAADRLARARSRHVAKTTGPESEMRSDHPSKSLTPGSNHDSRQPTTRKSRFASLQPKAFLKKDNGLEKTNVKREYIHVGGDSWSIHSTVTNFASTCVQVPSYKSFVSLSPNILAPNNKNVLVLPCFSDDQHDATLVREMKDLFEMNNEKRDIEIDYVEKCWQLFPYAHYALEKVGCSFHDIINYYAMSKEQFKRILETNAQNNGLNSRQVAVMEIWKTHAFSNSPALRNLSDRLPRSTPDALARTSVLRQAWNKVFGIGLNFITLHHFKADQEFRKETGFEYRTLACRVCHVHECHYHGAMVEEDSDDPDMSLNIRTYITTGRRVQTSDNKLEYKSANYWKKLGPKTSGAYNRPSFVPCNHEGSCEQAQCTCFQHEVICEKSCGCSKSCPRRFSGCSCSKQQKTCLGNLKCQCFSLSRECDPDLCSRCGAGELLSSVRGGRDSNDEKLCQNVKMQSGIKKLTILGTSSIKDAGFGLYAGEDMFADDYLGEYIGEIISHEEMLRREFYYDKQRLQYLFNLTGRDLEDGAVDQAIDATRIGNEMRFINNAKREYANCTVKILMCNTVHRIGVFATENIPAGKELFFDYGFDKEFVKNYGDPTNRRNSINSPHGTDDDDLPLIKSLAGRKRRWSEDRVSDDEYVNAESDED</sequence>
<comment type="catalytic activity">
    <reaction evidence="6">
        <text>L-lysyl(27)-[histone H3] + 3 S-adenosyl-L-methionine = N(6),N(6),N(6)-trimethyl-L-lysyl(27)-[histone H3] + 3 S-adenosyl-L-homocysteine + 3 H(+)</text>
        <dbReference type="Rhea" id="RHEA:60292"/>
        <dbReference type="Rhea" id="RHEA-COMP:15535"/>
        <dbReference type="Rhea" id="RHEA-COMP:15548"/>
        <dbReference type="ChEBI" id="CHEBI:15378"/>
        <dbReference type="ChEBI" id="CHEBI:29969"/>
        <dbReference type="ChEBI" id="CHEBI:57856"/>
        <dbReference type="ChEBI" id="CHEBI:59789"/>
        <dbReference type="ChEBI" id="CHEBI:61961"/>
        <dbReference type="EC" id="2.1.1.356"/>
    </reaction>
</comment>
<dbReference type="InterPro" id="IPR046341">
    <property type="entry name" value="SET_dom_sf"/>
</dbReference>